<proteinExistence type="predicted"/>
<keyword evidence="1" id="KW-1133">Transmembrane helix</keyword>
<protein>
    <submittedName>
        <fullName evidence="2">Uncharacterized protein</fullName>
    </submittedName>
</protein>
<evidence type="ECO:0000313" key="3">
    <source>
        <dbReference type="Proteomes" id="UP001412067"/>
    </source>
</evidence>
<keyword evidence="1" id="KW-0472">Membrane</keyword>
<organism evidence="2 3">
    <name type="scientific">Platanthera guangdongensis</name>
    <dbReference type="NCBI Taxonomy" id="2320717"/>
    <lineage>
        <taxon>Eukaryota</taxon>
        <taxon>Viridiplantae</taxon>
        <taxon>Streptophyta</taxon>
        <taxon>Embryophyta</taxon>
        <taxon>Tracheophyta</taxon>
        <taxon>Spermatophyta</taxon>
        <taxon>Magnoliopsida</taxon>
        <taxon>Liliopsida</taxon>
        <taxon>Asparagales</taxon>
        <taxon>Orchidaceae</taxon>
        <taxon>Orchidoideae</taxon>
        <taxon>Orchideae</taxon>
        <taxon>Orchidinae</taxon>
        <taxon>Platanthera</taxon>
    </lineage>
</organism>
<gene>
    <name evidence="2" type="ORF">KSP40_PGU009652</name>
</gene>
<comment type="caution">
    <text evidence="2">The sequence shown here is derived from an EMBL/GenBank/DDBJ whole genome shotgun (WGS) entry which is preliminary data.</text>
</comment>
<dbReference type="EMBL" id="JBBWWR010000014">
    <property type="protein sequence ID" value="KAK8953586.1"/>
    <property type="molecule type" value="Genomic_DNA"/>
</dbReference>
<name>A0ABR2LZD9_9ASPA</name>
<accession>A0ABR2LZD9</accession>
<evidence type="ECO:0000256" key="1">
    <source>
        <dbReference type="SAM" id="Phobius"/>
    </source>
</evidence>
<sequence length="51" mass="5773">MTKWSPPPIVASNAILFVGVTALLWMTHGSRRLIWRAWMLPSNSIAVTTHR</sequence>
<evidence type="ECO:0000313" key="2">
    <source>
        <dbReference type="EMBL" id="KAK8953586.1"/>
    </source>
</evidence>
<feature type="transmembrane region" description="Helical" evidence="1">
    <location>
        <begin position="6"/>
        <end position="26"/>
    </location>
</feature>
<reference evidence="2 3" key="1">
    <citation type="journal article" date="2022" name="Nat. Plants">
        <title>Genomes of leafy and leafless Platanthera orchids illuminate the evolution of mycoheterotrophy.</title>
        <authorList>
            <person name="Li M.H."/>
            <person name="Liu K.W."/>
            <person name="Li Z."/>
            <person name="Lu H.C."/>
            <person name="Ye Q.L."/>
            <person name="Zhang D."/>
            <person name="Wang J.Y."/>
            <person name="Li Y.F."/>
            <person name="Zhong Z.M."/>
            <person name="Liu X."/>
            <person name="Yu X."/>
            <person name="Liu D.K."/>
            <person name="Tu X.D."/>
            <person name="Liu B."/>
            <person name="Hao Y."/>
            <person name="Liao X.Y."/>
            <person name="Jiang Y.T."/>
            <person name="Sun W.H."/>
            <person name="Chen J."/>
            <person name="Chen Y.Q."/>
            <person name="Ai Y."/>
            <person name="Zhai J.W."/>
            <person name="Wu S.S."/>
            <person name="Zhou Z."/>
            <person name="Hsiao Y.Y."/>
            <person name="Wu W.L."/>
            <person name="Chen Y.Y."/>
            <person name="Lin Y.F."/>
            <person name="Hsu J.L."/>
            <person name="Li C.Y."/>
            <person name="Wang Z.W."/>
            <person name="Zhao X."/>
            <person name="Zhong W.Y."/>
            <person name="Ma X.K."/>
            <person name="Ma L."/>
            <person name="Huang J."/>
            <person name="Chen G.Z."/>
            <person name="Huang M.Z."/>
            <person name="Huang L."/>
            <person name="Peng D.H."/>
            <person name="Luo Y.B."/>
            <person name="Zou S.Q."/>
            <person name="Chen S.P."/>
            <person name="Lan S."/>
            <person name="Tsai W.C."/>
            <person name="Van de Peer Y."/>
            <person name="Liu Z.J."/>
        </authorList>
    </citation>
    <scope>NUCLEOTIDE SEQUENCE [LARGE SCALE GENOMIC DNA]</scope>
    <source>
        <strain evidence="2">Lor288</strain>
    </source>
</reference>
<keyword evidence="3" id="KW-1185">Reference proteome</keyword>
<dbReference type="Proteomes" id="UP001412067">
    <property type="component" value="Unassembled WGS sequence"/>
</dbReference>
<keyword evidence="1" id="KW-0812">Transmembrane</keyword>